<name>A0A0B7C5R6_9EUPU</name>
<sequence>VYFMTAGLRKNPYISPIPRQCQYCLKSKHDVKNQRANEVQERAQFNPAITKQNFKYQLNY</sequence>
<organism evidence="1">
    <name type="scientific">Arion vulgaris</name>
    <dbReference type="NCBI Taxonomy" id="1028688"/>
    <lineage>
        <taxon>Eukaryota</taxon>
        <taxon>Metazoa</taxon>
        <taxon>Spiralia</taxon>
        <taxon>Lophotrochozoa</taxon>
        <taxon>Mollusca</taxon>
        <taxon>Gastropoda</taxon>
        <taxon>Heterobranchia</taxon>
        <taxon>Euthyneura</taxon>
        <taxon>Panpulmonata</taxon>
        <taxon>Eupulmonata</taxon>
        <taxon>Stylommatophora</taxon>
        <taxon>Helicina</taxon>
        <taxon>Arionoidea</taxon>
        <taxon>Arionidae</taxon>
        <taxon>Arion</taxon>
    </lineage>
</organism>
<reference evidence="1" key="1">
    <citation type="submission" date="2014-12" db="EMBL/GenBank/DDBJ databases">
        <title>Insight into the proteome of Arion vulgaris.</title>
        <authorList>
            <person name="Aradska J."/>
            <person name="Bulat T."/>
            <person name="Smidak R."/>
            <person name="Sarate P."/>
            <person name="Gangsoo J."/>
            <person name="Sialana F."/>
            <person name="Bilban M."/>
            <person name="Lubec G."/>
        </authorList>
    </citation>
    <scope>NUCLEOTIDE SEQUENCE</scope>
    <source>
        <tissue evidence="1">Skin</tissue>
    </source>
</reference>
<protein>
    <submittedName>
        <fullName evidence="1">Uncharacterized protein</fullName>
    </submittedName>
</protein>
<gene>
    <name evidence="1" type="primary">ORF222527</name>
</gene>
<evidence type="ECO:0000313" key="1">
    <source>
        <dbReference type="EMBL" id="CEK99956.1"/>
    </source>
</evidence>
<feature type="non-terminal residue" evidence="1">
    <location>
        <position position="1"/>
    </location>
</feature>
<proteinExistence type="predicted"/>
<accession>A0A0B7C5R6</accession>
<dbReference type="AlphaFoldDB" id="A0A0B7C5R6"/>
<dbReference type="EMBL" id="HACG01053085">
    <property type="protein sequence ID" value="CEK99956.1"/>
    <property type="molecule type" value="Transcribed_RNA"/>
</dbReference>